<gene>
    <name evidence="7" type="ORF">SAMN02910280_0211</name>
</gene>
<dbReference type="Pfam" id="PF13237">
    <property type="entry name" value="Fer4_10"/>
    <property type="match status" value="1"/>
</dbReference>
<evidence type="ECO:0000256" key="2">
    <source>
        <dbReference type="ARBA" id="ARBA00022723"/>
    </source>
</evidence>
<accession>A0A1K1PWT5</accession>
<reference evidence="7 8" key="1">
    <citation type="submission" date="2016-11" db="EMBL/GenBank/DDBJ databases">
        <authorList>
            <person name="Jaros S."/>
            <person name="Januszkiewicz K."/>
            <person name="Wedrychowicz H."/>
        </authorList>
    </citation>
    <scope>NUCLEOTIDE SEQUENCE [LARGE SCALE GENOMIC DNA]</scope>
    <source>
        <strain evidence="7 8">YL228</strain>
    </source>
</reference>
<keyword evidence="2" id="KW-0479">Metal-binding</keyword>
<organism evidence="7 8">
    <name type="scientific">Ruminococcus flavefaciens</name>
    <dbReference type="NCBI Taxonomy" id="1265"/>
    <lineage>
        <taxon>Bacteria</taxon>
        <taxon>Bacillati</taxon>
        <taxon>Bacillota</taxon>
        <taxon>Clostridia</taxon>
        <taxon>Eubacteriales</taxon>
        <taxon>Oscillospiraceae</taxon>
        <taxon>Ruminococcus</taxon>
    </lineage>
</organism>
<protein>
    <submittedName>
        <fullName evidence="7">Iron only hydrogenase large subunit, C-terminal domain</fullName>
    </submittedName>
</protein>
<keyword evidence="1" id="KW-0004">4Fe-4S</keyword>
<sequence>MSELIIVKPEKCVGCNACVRECPAPEANIVKQLEDGRFITMVNHDKCIGCGECVKKCTHGARDYIDDTDDCISDIIKEKLIIMASPAIKTVLPTKWKGVLDWFKKQGCTIFDVSFGADICTWAHVRTMDQDKIGNIVTQQCPAIVKYVEKYQPKLLQNLSPIHSPVACSAIYIKKYLRRNNPIALISPCIAEKYEAQDTELFEYNVTIKKLLEYFDRNDINIAIDTSEDYEYKFDEPQGQMGAIYSRPGGLRDNMWLHDPDLNITNSEGVHKVYSEIEMYSRMPESKHPRIFDVLSCEFGCNIGPASGTKQTVFDAMTTMRAIENEAKGRRKSGGIMGRGDDKLFKKFDDELRVADFLRNYKPSMPSPIPNINQLQPIFEKMGMHTEEERSYDCHACGYDTCRDMAIAIYRGLNTPDNCIVHAKSVLLARHSVLNRQNEKLAEITEEVLALSDKLKENVANITDNMENIGESTSATSERAAVVKDLLENVVTFCNDNSTMDADSVSQLTSILETTIDAFSALDDNVTTTNESSETINKSINDIITLVGDINEVLVKAEKNGKTEKLEDLDKLAEEQDKKDE</sequence>
<dbReference type="Gene3D" id="1.10.15.40">
    <property type="entry name" value="Electron transport complex subunit B, putative Fe-S cluster"/>
    <property type="match status" value="1"/>
</dbReference>
<dbReference type="PROSITE" id="PS00198">
    <property type="entry name" value="4FE4S_FER_1"/>
    <property type="match status" value="1"/>
</dbReference>
<feature type="domain" description="4Fe-4S ferredoxin-type" evidence="5">
    <location>
        <begin position="3"/>
        <end position="32"/>
    </location>
</feature>
<dbReference type="PROSITE" id="PS51379">
    <property type="entry name" value="4FE4S_FER_2"/>
    <property type="match status" value="2"/>
</dbReference>
<dbReference type="PROSITE" id="PS51656">
    <property type="entry name" value="4FE4S"/>
    <property type="match status" value="1"/>
</dbReference>
<dbReference type="RefSeq" id="WP_081367921.1">
    <property type="nucleotide sequence ID" value="NZ_FPIP01000011.1"/>
</dbReference>
<dbReference type="Gene3D" id="3.30.70.20">
    <property type="match status" value="1"/>
</dbReference>
<evidence type="ECO:0000313" key="8">
    <source>
        <dbReference type="Proteomes" id="UP000183461"/>
    </source>
</evidence>
<dbReference type="InterPro" id="IPR007202">
    <property type="entry name" value="4Fe-4S_dom"/>
</dbReference>
<dbReference type="InterPro" id="IPR009016">
    <property type="entry name" value="Fe_hydrogenase"/>
</dbReference>
<dbReference type="GO" id="GO:0046872">
    <property type="term" value="F:metal ion binding"/>
    <property type="evidence" value="ECO:0007669"/>
    <property type="project" value="UniProtKB-KW"/>
</dbReference>
<dbReference type="InterPro" id="IPR017896">
    <property type="entry name" value="4Fe4S_Fe-S-bd"/>
</dbReference>
<dbReference type="InterPro" id="IPR004108">
    <property type="entry name" value="Fe_hydrogenase_lsu_C"/>
</dbReference>
<dbReference type="Pfam" id="PF04060">
    <property type="entry name" value="FeS"/>
    <property type="match status" value="1"/>
</dbReference>
<proteinExistence type="predicted"/>
<dbReference type="InterPro" id="IPR017900">
    <property type="entry name" value="4Fe4S_Fe_S_CS"/>
</dbReference>
<feature type="domain" description="4Fe-4S" evidence="6">
    <location>
        <begin position="374"/>
        <end position="436"/>
    </location>
</feature>
<dbReference type="Gene3D" id="3.40.950.10">
    <property type="entry name" value="Fe-only Hydrogenase (Larger Subunit), Chain L, domain 3"/>
    <property type="match status" value="1"/>
</dbReference>
<dbReference type="GO" id="GO:0051539">
    <property type="term" value="F:4 iron, 4 sulfur cluster binding"/>
    <property type="evidence" value="ECO:0007669"/>
    <property type="project" value="UniProtKB-KW"/>
</dbReference>
<keyword evidence="4" id="KW-0411">Iron-sulfur</keyword>
<dbReference type="Proteomes" id="UP000183461">
    <property type="component" value="Unassembled WGS sequence"/>
</dbReference>
<dbReference type="Pfam" id="PF02906">
    <property type="entry name" value="Fe_hyd_lg_C"/>
    <property type="match status" value="1"/>
</dbReference>
<keyword evidence="3" id="KW-0408">Iron</keyword>
<feature type="domain" description="4Fe-4S ferredoxin-type" evidence="5">
    <location>
        <begin position="38"/>
        <end position="67"/>
    </location>
</feature>
<evidence type="ECO:0000313" key="7">
    <source>
        <dbReference type="EMBL" id="SFW51981.1"/>
    </source>
</evidence>
<evidence type="ECO:0000256" key="4">
    <source>
        <dbReference type="ARBA" id="ARBA00023014"/>
    </source>
</evidence>
<evidence type="ECO:0000259" key="6">
    <source>
        <dbReference type="PROSITE" id="PS51656"/>
    </source>
</evidence>
<dbReference type="AlphaFoldDB" id="A0A1K1PWT5"/>
<evidence type="ECO:0000256" key="3">
    <source>
        <dbReference type="ARBA" id="ARBA00023004"/>
    </source>
</evidence>
<dbReference type="SUPFAM" id="SSF54862">
    <property type="entry name" value="4Fe-4S ferredoxins"/>
    <property type="match status" value="1"/>
</dbReference>
<dbReference type="SUPFAM" id="SSF53920">
    <property type="entry name" value="Fe-only hydrogenase"/>
    <property type="match status" value="1"/>
</dbReference>
<dbReference type="EMBL" id="FPIP01000011">
    <property type="protein sequence ID" value="SFW51981.1"/>
    <property type="molecule type" value="Genomic_DNA"/>
</dbReference>
<name>A0A1K1PWT5_RUMFL</name>
<evidence type="ECO:0000259" key="5">
    <source>
        <dbReference type="PROSITE" id="PS51379"/>
    </source>
</evidence>
<evidence type="ECO:0000256" key="1">
    <source>
        <dbReference type="ARBA" id="ARBA00022485"/>
    </source>
</evidence>